<dbReference type="InterPro" id="IPR000639">
    <property type="entry name" value="Epox_hydrolase-like"/>
</dbReference>
<dbReference type="Pfam" id="PF00561">
    <property type="entry name" value="Abhydrolase_1"/>
    <property type="match status" value="1"/>
</dbReference>
<evidence type="ECO:0000313" key="4">
    <source>
        <dbReference type="EMBL" id="CDP14762.1"/>
    </source>
</evidence>
<evidence type="ECO:0000313" key="5">
    <source>
        <dbReference type="Proteomes" id="UP000295252"/>
    </source>
</evidence>
<feature type="domain" description="AB hydrolase-1" evidence="3">
    <location>
        <begin position="8"/>
        <end position="59"/>
    </location>
</feature>
<sequence length="215" mass="24558">MLAVANGGFQTVALDFRGYGLSQVPAEPEEKTFKDLVDDLLEILDSFELQKVFLVGKDFVAVVGFYVMRWWVRTRRAEKDCRFDTKTVVKNIYILFTGSELQVAKEEQEITDLVDPSTPLPSWLAEEDLMNYANLYERFGFHTALQNKCSFPAGNGRKDYALKLAKIEDCITCGKVKDSVPDLEIIFLPEGNHFVQEQFSEKANKLLVTFLNKHE</sequence>
<dbReference type="InterPro" id="IPR029058">
    <property type="entry name" value="AB_hydrolase_fold"/>
</dbReference>
<dbReference type="STRING" id="49390.A0A068V2I4"/>
<dbReference type="SUPFAM" id="SSF53474">
    <property type="entry name" value="alpha/beta-Hydrolases"/>
    <property type="match status" value="1"/>
</dbReference>
<accession>A0A068V2I4</accession>
<evidence type="ECO:0000259" key="3">
    <source>
        <dbReference type="Pfam" id="PF00561"/>
    </source>
</evidence>
<gene>
    <name evidence="4" type="ORF">GSCOC_T00042212001</name>
</gene>
<dbReference type="OMA" id="KFTRVEY"/>
<keyword evidence="1" id="KW-0378">Hydrolase</keyword>
<dbReference type="GO" id="GO:0016787">
    <property type="term" value="F:hydrolase activity"/>
    <property type="evidence" value="ECO:0007669"/>
    <property type="project" value="UniProtKB-KW"/>
</dbReference>
<dbReference type="Proteomes" id="UP000295252">
    <property type="component" value="Chromosome VII"/>
</dbReference>
<dbReference type="InterPro" id="IPR000073">
    <property type="entry name" value="AB_hydrolase_1"/>
</dbReference>
<comment type="similarity">
    <text evidence="2">Belongs to the AB hydrolase superfamily. Epoxide hydrolase family.</text>
</comment>
<dbReference type="Gramene" id="CDP14762">
    <property type="protein sequence ID" value="CDP14762"/>
    <property type="gene ID" value="GSCOC_T00042212001"/>
</dbReference>
<dbReference type="Gene3D" id="3.40.50.1820">
    <property type="entry name" value="alpha/beta hydrolase"/>
    <property type="match status" value="2"/>
</dbReference>
<proteinExistence type="inferred from homology"/>
<dbReference type="EMBL" id="HG739175">
    <property type="protein sequence ID" value="CDP14762.1"/>
    <property type="molecule type" value="Genomic_DNA"/>
</dbReference>
<protein>
    <recommendedName>
        <fullName evidence="3">AB hydrolase-1 domain-containing protein</fullName>
    </recommendedName>
</protein>
<dbReference type="AlphaFoldDB" id="A0A068V2I4"/>
<dbReference type="InParanoid" id="A0A068V2I4"/>
<evidence type="ECO:0000256" key="2">
    <source>
        <dbReference type="ARBA" id="ARBA00038334"/>
    </source>
</evidence>
<organism evidence="4 5">
    <name type="scientific">Coffea canephora</name>
    <name type="common">Robusta coffee</name>
    <dbReference type="NCBI Taxonomy" id="49390"/>
    <lineage>
        <taxon>Eukaryota</taxon>
        <taxon>Viridiplantae</taxon>
        <taxon>Streptophyta</taxon>
        <taxon>Embryophyta</taxon>
        <taxon>Tracheophyta</taxon>
        <taxon>Spermatophyta</taxon>
        <taxon>Magnoliopsida</taxon>
        <taxon>eudicotyledons</taxon>
        <taxon>Gunneridae</taxon>
        <taxon>Pentapetalae</taxon>
        <taxon>asterids</taxon>
        <taxon>lamiids</taxon>
        <taxon>Gentianales</taxon>
        <taxon>Rubiaceae</taxon>
        <taxon>Ixoroideae</taxon>
        <taxon>Gardenieae complex</taxon>
        <taxon>Bertiereae - Coffeeae clade</taxon>
        <taxon>Coffeeae</taxon>
        <taxon>Coffea</taxon>
    </lineage>
</organism>
<dbReference type="PhylomeDB" id="A0A068V2I4"/>
<keyword evidence="5" id="KW-1185">Reference proteome</keyword>
<name>A0A068V2I4_COFCA</name>
<dbReference type="PANTHER" id="PTHR43329">
    <property type="entry name" value="EPOXIDE HYDROLASE"/>
    <property type="match status" value="1"/>
</dbReference>
<reference evidence="5" key="1">
    <citation type="journal article" date="2014" name="Science">
        <title>The coffee genome provides insight into the convergent evolution of caffeine biosynthesis.</title>
        <authorList>
            <person name="Denoeud F."/>
            <person name="Carretero-Paulet L."/>
            <person name="Dereeper A."/>
            <person name="Droc G."/>
            <person name="Guyot R."/>
            <person name="Pietrella M."/>
            <person name="Zheng C."/>
            <person name="Alberti A."/>
            <person name="Anthony F."/>
            <person name="Aprea G."/>
            <person name="Aury J.M."/>
            <person name="Bento P."/>
            <person name="Bernard M."/>
            <person name="Bocs S."/>
            <person name="Campa C."/>
            <person name="Cenci A."/>
            <person name="Combes M.C."/>
            <person name="Crouzillat D."/>
            <person name="Da Silva C."/>
            <person name="Daddiego L."/>
            <person name="De Bellis F."/>
            <person name="Dussert S."/>
            <person name="Garsmeur O."/>
            <person name="Gayraud T."/>
            <person name="Guignon V."/>
            <person name="Jahn K."/>
            <person name="Jamilloux V."/>
            <person name="Joet T."/>
            <person name="Labadie K."/>
            <person name="Lan T."/>
            <person name="Leclercq J."/>
            <person name="Lepelley M."/>
            <person name="Leroy T."/>
            <person name="Li L.T."/>
            <person name="Librado P."/>
            <person name="Lopez L."/>
            <person name="Munoz A."/>
            <person name="Noel B."/>
            <person name="Pallavicini A."/>
            <person name="Perrotta G."/>
            <person name="Poncet V."/>
            <person name="Pot D."/>
            <person name="Priyono X."/>
            <person name="Rigoreau M."/>
            <person name="Rouard M."/>
            <person name="Rozas J."/>
            <person name="Tranchant-Dubreuil C."/>
            <person name="VanBuren R."/>
            <person name="Zhang Q."/>
            <person name="Andrade A.C."/>
            <person name="Argout X."/>
            <person name="Bertrand B."/>
            <person name="de Kochko A."/>
            <person name="Graziosi G."/>
            <person name="Henry R.J."/>
            <person name="Jayarama X."/>
            <person name="Ming R."/>
            <person name="Nagai C."/>
            <person name="Rounsley S."/>
            <person name="Sankoff D."/>
            <person name="Giuliano G."/>
            <person name="Albert V.A."/>
            <person name="Wincker P."/>
            <person name="Lashermes P."/>
        </authorList>
    </citation>
    <scope>NUCLEOTIDE SEQUENCE [LARGE SCALE GENOMIC DNA]</scope>
    <source>
        <strain evidence="5">cv. DH200-94</strain>
    </source>
</reference>
<evidence type="ECO:0000256" key="1">
    <source>
        <dbReference type="ARBA" id="ARBA00022801"/>
    </source>
</evidence>
<dbReference type="PRINTS" id="PR00412">
    <property type="entry name" value="EPOXHYDRLASE"/>
</dbReference>